<dbReference type="Proteomes" id="UP001187471">
    <property type="component" value="Unassembled WGS sequence"/>
</dbReference>
<evidence type="ECO:0000256" key="1">
    <source>
        <dbReference type="SAM" id="MobiDB-lite"/>
    </source>
</evidence>
<dbReference type="PANTHER" id="PTHR34112">
    <property type="entry name" value="C-JUN-AMINO-TERMINAL KINASE-INTERACTING PROTEIN"/>
    <property type="match status" value="1"/>
</dbReference>
<feature type="compositionally biased region" description="Polar residues" evidence="1">
    <location>
        <begin position="329"/>
        <end position="364"/>
    </location>
</feature>
<organism evidence="2 3">
    <name type="scientific">Escallonia rubra</name>
    <dbReference type="NCBI Taxonomy" id="112253"/>
    <lineage>
        <taxon>Eukaryota</taxon>
        <taxon>Viridiplantae</taxon>
        <taxon>Streptophyta</taxon>
        <taxon>Embryophyta</taxon>
        <taxon>Tracheophyta</taxon>
        <taxon>Spermatophyta</taxon>
        <taxon>Magnoliopsida</taxon>
        <taxon>eudicotyledons</taxon>
        <taxon>Gunneridae</taxon>
        <taxon>Pentapetalae</taxon>
        <taxon>asterids</taxon>
        <taxon>campanulids</taxon>
        <taxon>Escalloniales</taxon>
        <taxon>Escalloniaceae</taxon>
        <taxon>Escallonia</taxon>
    </lineage>
</organism>
<evidence type="ECO:0000313" key="3">
    <source>
        <dbReference type="Proteomes" id="UP001187471"/>
    </source>
</evidence>
<comment type="caution">
    <text evidence="2">The sequence shown here is derived from an EMBL/GenBank/DDBJ whole genome shotgun (WGS) entry which is preliminary data.</text>
</comment>
<feature type="region of interest" description="Disordered" evidence="1">
    <location>
        <begin position="300"/>
        <end position="364"/>
    </location>
</feature>
<dbReference type="EMBL" id="JAVXUO010003015">
    <property type="protein sequence ID" value="KAK2967464.1"/>
    <property type="molecule type" value="Genomic_DNA"/>
</dbReference>
<reference evidence="2" key="1">
    <citation type="submission" date="2022-12" db="EMBL/GenBank/DDBJ databases">
        <title>Draft genome assemblies for two species of Escallonia (Escalloniales).</title>
        <authorList>
            <person name="Chanderbali A."/>
            <person name="Dervinis C."/>
            <person name="Anghel I."/>
            <person name="Soltis D."/>
            <person name="Soltis P."/>
            <person name="Zapata F."/>
        </authorList>
    </citation>
    <scope>NUCLEOTIDE SEQUENCE</scope>
    <source>
        <strain evidence="2">UCBG92.1500</strain>
        <tissue evidence="2">Leaf</tissue>
    </source>
</reference>
<dbReference type="PANTHER" id="PTHR34112:SF13">
    <property type="entry name" value="OS04G0448200 PROTEIN"/>
    <property type="match status" value="1"/>
</dbReference>
<name>A0AA88QLM5_9ASTE</name>
<proteinExistence type="predicted"/>
<sequence length="551" mass="59074">MERSEPALAPEWLRCTGSVTGGGASGHHFASSYSHSDVTSSMLFMRNRTYRSINDKDSPCSAFLDQSTSCNARRCSSSNGVTKHPYSSFTRSHCDKTCDKGKNRSFTRDSWDYDYSDPLGNILASRVDNITLCRSQSMVSRKLDEALPRRALGDSSGSKHSNANGVPSEVSTTCDIKAAYEKDYRLLGNEVRQGVPDVGKVSSPGLSIAVQSLPIGNSGFISGEGWTSALAEVPAVIGSSSCVPTSVPQTVSSTPTSLASSAMVGLNMAEALSQAPPRVPSTTQLPDKSQRLEELAVKQSRQLIPMKPLMPKPLVPNSSDKAKQPKAANRTSETLVASKSAAHQQPHSSQLANQSVRGGQVKSDTSMTNVGKFYVLKPLWDYGASSLAKDASTIINGSSRVANSQPAVHPSAPAAPLTGQNYLKPLNPRSALEKRPSLSQAQSRSEFFNLMRKKTLANSSAILPDSGPMMENSGGCVLKEVVSSRVTGNGSKITNNGDAHRETQFGEKNLSSNIETYPDEEEVAFLRSLGWEENAGEDEGLTQEEINAFKE</sequence>
<keyword evidence="3" id="KW-1185">Reference proteome</keyword>
<feature type="region of interest" description="Disordered" evidence="1">
    <location>
        <begin position="150"/>
        <end position="169"/>
    </location>
</feature>
<feature type="non-terminal residue" evidence="2">
    <location>
        <position position="1"/>
    </location>
</feature>
<protein>
    <submittedName>
        <fullName evidence="2">Uncharacterized protein</fullName>
    </submittedName>
</protein>
<evidence type="ECO:0000313" key="2">
    <source>
        <dbReference type="EMBL" id="KAK2967464.1"/>
    </source>
</evidence>
<gene>
    <name evidence="2" type="ORF">RJ640_001839</name>
</gene>
<accession>A0AA88QLM5</accession>
<feature type="compositionally biased region" description="Polar residues" evidence="1">
    <location>
        <begin position="155"/>
        <end position="169"/>
    </location>
</feature>
<dbReference type="AlphaFoldDB" id="A0AA88QLM5"/>